<dbReference type="InterPro" id="IPR036869">
    <property type="entry name" value="J_dom_sf"/>
</dbReference>
<keyword evidence="4" id="KW-1185">Reference proteome</keyword>
<feature type="domain" description="J" evidence="2">
    <location>
        <begin position="114"/>
        <end position="177"/>
    </location>
</feature>
<gene>
    <name evidence="3" type="ORF">H7F51_16335</name>
</gene>
<proteinExistence type="predicted"/>
<dbReference type="CDD" id="cd06257">
    <property type="entry name" value="DnaJ"/>
    <property type="match status" value="1"/>
</dbReference>
<reference evidence="3 4" key="1">
    <citation type="submission" date="2020-08" db="EMBL/GenBank/DDBJ databases">
        <title>The genome sequence of type strain Novosphingobium flavum NBRC 111647.</title>
        <authorList>
            <person name="Liu Y."/>
        </authorList>
    </citation>
    <scope>NUCLEOTIDE SEQUENCE [LARGE SCALE GENOMIC DNA]</scope>
    <source>
        <strain evidence="3 4">NBRC 111647</strain>
    </source>
</reference>
<dbReference type="PROSITE" id="PS50076">
    <property type="entry name" value="DNAJ_2"/>
    <property type="match status" value="1"/>
</dbReference>
<dbReference type="PRINTS" id="PR00625">
    <property type="entry name" value="JDOMAIN"/>
</dbReference>
<dbReference type="InterPro" id="IPR050817">
    <property type="entry name" value="DjlA_DnaK_co-chaperone"/>
</dbReference>
<evidence type="ECO:0000259" key="2">
    <source>
        <dbReference type="PROSITE" id="PS50076"/>
    </source>
</evidence>
<comment type="caution">
    <text evidence="3">The sequence shown here is derived from an EMBL/GenBank/DDBJ whole genome shotgun (WGS) entry which is preliminary data.</text>
</comment>
<protein>
    <submittedName>
        <fullName evidence="3">J domain-containing protein</fullName>
    </submittedName>
</protein>
<dbReference type="SMART" id="SM00271">
    <property type="entry name" value="DnaJ"/>
    <property type="match status" value="1"/>
</dbReference>
<dbReference type="SUPFAM" id="SSF46565">
    <property type="entry name" value="Chaperone J-domain"/>
    <property type="match status" value="1"/>
</dbReference>
<feature type="region of interest" description="Disordered" evidence="1">
    <location>
        <begin position="1"/>
        <end position="26"/>
    </location>
</feature>
<dbReference type="InterPro" id="IPR001623">
    <property type="entry name" value="DnaJ_domain"/>
</dbReference>
<organism evidence="3 4">
    <name type="scientific">Novosphingobium flavum</name>
    <dbReference type="NCBI Taxonomy" id="1778672"/>
    <lineage>
        <taxon>Bacteria</taxon>
        <taxon>Pseudomonadati</taxon>
        <taxon>Pseudomonadota</taxon>
        <taxon>Alphaproteobacteria</taxon>
        <taxon>Sphingomonadales</taxon>
        <taxon>Sphingomonadaceae</taxon>
        <taxon>Novosphingobium</taxon>
    </lineage>
</organism>
<sequence length="177" mass="19869">MSRARRSDSWGFPRWGGYGSASDATPVRMCDRSGCNEKGDCPAPKSPNSPERWYFCQSHAAEYNSGWNYFEGLTKEEAEQREARERADAGGYKESAHYGWAGSGDGTRSRDELKALETLGLDPDADFEAVKKAWRTKAKLVHPDVKPGDEAAATEFHKLQVSYEVLRAAEERREWKG</sequence>
<dbReference type="Proteomes" id="UP000566813">
    <property type="component" value="Unassembled WGS sequence"/>
</dbReference>
<dbReference type="AlphaFoldDB" id="A0A7X1FU89"/>
<dbReference type="PANTHER" id="PTHR24074">
    <property type="entry name" value="CO-CHAPERONE PROTEIN DJLA"/>
    <property type="match status" value="1"/>
</dbReference>
<accession>A0A7X1FU89</accession>
<dbReference type="RefSeq" id="WP_185665381.1">
    <property type="nucleotide sequence ID" value="NZ_JACLAW010000014.1"/>
</dbReference>
<dbReference type="EMBL" id="JACLAW010000014">
    <property type="protein sequence ID" value="MBC2667088.1"/>
    <property type="molecule type" value="Genomic_DNA"/>
</dbReference>
<dbReference type="Gene3D" id="1.10.287.110">
    <property type="entry name" value="DnaJ domain"/>
    <property type="match status" value="1"/>
</dbReference>
<feature type="compositionally biased region" description="Basic and acidic residues" evidence="1">
    <location>
        <begin position="78"/>
        <end position="88"/>
    </location>
</feature>
<evidence type="ECO:0000313" key="3">
    <source>
        <dbReference type="EMBL" id="MBC2667088.1"/>
    </source>
</evidence>
<evidence type="ECO:0000313" key="4">
    <source>
        <dbReference type="Proteomes" id="UP000566813"/>
    </source>
</evidence>
<dbReference type="Pfam" id="PF00226">
    <property type="entry name" value="DnaJ"/>
    <property type="match status" value="1"/>
</dbReference>
<feature type="region of interest" description="Disordered" evidence="1">
    <location>
        <begin position="78"/>
        <end position="107"/>
    </location>
</feature>
<name>A0A7X1FU89_9SPHN</name>
<evidence type="ECO:0000256" key="1">
    <source>
        <dbReference type="SAM" id="MobiDB-lite"/>
    </source>
</evidence>